<dbReference type="AlphaFoldDB" id="A0A6A6S4P6"/>
<keyword evidence="2" id="KW-1185">Reference proteome</keyword>
<gene>
    <name evidence="1" type="ORF">P280DRAFT_548122</name>
</gene>
<organism evidence="1 2">
    <name type="scientific">Massarina eburnea CBS 473.64</name>
    <dbReference type="NCBI Taxonomy" id="1395130"/>
    <lineage>
        <taxon>Eukaryota</taxon>
        <taxon>Fungi</taxon>
        <taxon>Dikarya</taxon>
        <taxon>Ascomycota</taxon>
        <taxon>Pezizomycotina</taxon>
        <taxon>Dothideomycetes</taxon>
        <taxon>Pleosporomycetidae</taxon>
        <taxon>Pleosporales</taxon>
        <taxon>Massarineae</taxon>
        <taxon>Massarinaceae</taxon>
        <taxon>Massarina</taxon>
    </lineage>
</organism>
<reference evidence="1" key="1">
    <citation type="journal article" date="2020" name="Stud. Mycol.">
        <title>101 Dothideomycetes genomes: a test case for predicting lifestyles and emergence of pathogens.</title>
        <authorList>
            <person name="Haridas S."/>
            <person name="Albert R."/>
            <person name="Binder M."/>
            <person name="Bloem J."/>
            <person name="Labutti K."/>
            <person name="Salamov A."/>
            <person name="Andreopoulos B."/>
            <person name="Baker S."/>
            <person name="Barry K."/>
            <person name="Bills G."/>
            <person name="Bluhm B."/>
            <person name="Cannon C."/>
            <person name="Castanera R."/>
            <person name="Culley D."/>
            <person name="Daum C."/>
            <person name="Ezra D."/>
            <person name="Gonzalez J."/>
            <person name="Henrissat B."/>
            <person name="Kuo A."/>
            <person name="Liang C."/>
            <person name="Lipzen A."/>
            <person name="Lutzoni F."/>
            <person name="Magnuson J."/>
            <person name="Mondo S."/>
            <person name="Nolan M."/>
            <person name="Ohm R."/>
            <person name="Pangilinan J."/>
            <person name="Park H.-J."/>
            <person name="Ramirez L."/>
            <person name="Alfaro M."/>
            <person name="Sun H."/>
            <person name="Tritt A."/>
            <person name="Yoshinaga Y."/>
            <person name="Zwiers L.-H."/>
            <person name="Turgeon B."/>
            <person name="Goodwin S."/>
            <person name="Spatafora J."/>
            <person name="Crous P."/>
            <person name="Grigoriev I."/>
        </authorList>
    </citation>
    <scope>NUCLEOTIDE SEQUENCE</scope>
    <source>
        <strain evidence="1">CBS 473.64</strain>
    </source>
</reference>
<dbReference type="OrthoDB" id="3924768at2759"/>
<dbReference type="Proteomes" id="UP000799753">
    <property type="component" value="Unassembled WGS sequence"/>
</dbReference>
<sequence>MMKNDIGRDASGVEPETLIPLQVTRLPAPSFPIDPNAPRTTYHIYKHKEMNMQVTRTLNFGKESHWSSAKREIKKSQQEAKKKGILIEDNKKTRKEAFYLHTPCLAFHKPPNILYSGPDESVGHPVVLIHGNGFWTTYKLQYGKALAEDGVIDPRGVVSWKHNGGEKWDLRNDDKRLKGYKVRNWRLIGETGKEYVKDVIEKRKAGIRSDPDVVDLDAVERAKADGVVYLKWQSPFSRQTRQYHFSFGGMEFYWKGTGAVKKNKWCGMFVRYNHLKLIVCIPNTAKEPEEVCLALYKSTVTGEKCGRLELFDAAILSLYEGYVEPREASKLENVYKRMGLMKRSALYRIIMATALCMIGAEKEKRKLLGMILLAVAEGGAGAAN</sequence>
<proteinExistence type="predicted"/>
<evidence type="ECO:0000313" key="1">
    <source>
        <dbReference type="EMBL" id="KAF2642689.1"/>
    </source>
</evidence>
<dbReference type="EMBL" id="MU006781">
    <property type="protein sequence ID" value="KAF2642689.1"/>
    <property type="molecule type" value="Genomic_DNA"/>
</dbReference>
<protein>
    <submittedName>
        <fullName evidence="1">Uncharacterized protein</fullName>
    </submittedName>
</protein>
<accession>A0A6A6S4P6</accession>
<evidence type="ECO:0000313" key="2">
    <source>
        <dbReference type="Proteomes" id="UP000799753"/>
    </source>
</evidence>
<name>A0A6A6S4P6_9PLEO</name>